<dbReference type="Pfam" id="PF14110">
    <property type="entry name" value="DUF4282"/>
    <property type="match status" value="1"/>
</dbReference>
<dbReference type="EMBL" id="WEID01000069">
    <property type="protein sequence ID" value="KAB8130783.1"/>
    <property type="molecule type" value="Genomic_DNA"/>
</dbReference>
<name>A0A7C8GS33_9BACI</name>
<reference evidence="2 3" key="1">
    <citation type="submission" date="2019-10" db="EMBL/GenBank/DDBJ databases">
        <title>Gracilibacillus sp. nov. isolated from rice seeds.</title>
        <authorList>
            <person name="He S."/>
        </authorList>
    </citation>
    <scope>NUCLEOTIDE SEQUENCE [LARGE SCALE GENOMIC DNA]</scope>
    <source>
        <strain evidence="2 3">TD8</strain>
    </source>
</reference>
<protein>
    <submittedName>
        <fullName evidence="2">DUF4282 domain-containing protein</fullName>
    </submittedName>
</protein>
<feature type="transmembrane region" description="Helical" evidence="1">
    <location>
        <begin position="49"/>
        <end position="74"/>
    </location>
</feature>
<dbReference type="OrthoDB" id="280522at2"/>
<dbReference type="InterPro" id="IPR025557">
    <property type="entry name" value="DUF4282"/>
</dbReference>
<keyword evidence="1" id="KW-0472">Membrane</keyword>
<accession>A0A7C8GS33</accession>
<evidence type="ECO:0000313" key="3">
    <source>
        <dbReference type="Proteomes" id="UP000480246"/>
    </source>
</evidence>
<organism evidence="2 3">
    <name type="scientific">Gracilibacillus oryzae</name>
    <dbReference type="NCBI Taxonomy" id="1672701"/>
    <lineage>
        <taxon>Bacteria</taxon>
        <taxon>Bacillati</taxon>
        <taxon>Bacillota</taxon>
        <taxon>Bacilli</taxon>
        <taxon>Bacillales</taxon>
        <taxon>Bacillaceae</taxon>
        <taxon>Gracilibacillus</taxon>
    </lineage>
</organism>
<dbReference type="Proteomes" id="UP000480246">
    <property type="component" value="Unassembled WGS sequence"/>
</dbReference>
<proteinExistence type="predicted"/>
<keyword evidence="1" id="KW-0812">Transmembrane</keyword>
<gene>
    <name evidence="2" type="ORF">F9U64_14140</name>
</gene>
<evidence type="ECO:0000313" key="2">
    <source>
        <dbReference type="EMBL" id="KAB8130783.1"/>
    </source>
</evidence>
<comment type="caution">
    <text evidence="2">The sequence shown here is derived from an EMBL/GenBank/DDBJ whole genome shotgun (WGS) entry which is preliminary data.</text>
</comment>
<keyword evidence="1" id="KW-1133">Transmembrane helix</keyword>
<feature type="transmembrane region" description="Helical" evidence="1">
    <location>
        <begin position="20"/>
        <end position="43"/>
    </location>
</feature>
<sequence>MQKFLSFDKMITPTIIKVVFWIGVAITVISGLGTMIAGFSSFYGGGFQVFTGLLMIIIGPLVVRIYCELLILMFKMYDALQDIREHITATKRDTID</sequence>
<evidence type="ECO:0000256" key="1">
    <source>
        <dbReference type="SAM" id="Phobius"/>
    </source>
</evidence>
<dbReference type="AlphaFoldDB" id="A0A7C8GS33"/>
<keyword evidence="3" id="KW-1185">Reference proteome</keyword>